<feature type="transmembrane region" description="Helical" evidence="7">
    <location>
        <begin position="525"/>
        <end position="543"/>
    </location>
</feature>
<dbReference type="PROSITE" id="PS50156">
    <property type="entry name" value="SSD"/>
    <property type="match status" value="2"/>
</dbReference>
<feature type="domain" description="SSD" evidence="8">
    <location>
        <begin position="529"/>
        <end position="691"/>
    </location>
</feature>
<evidence type="ECO:0000256" key="5">
    <source>
        <dbReference type="ARBA" id="ARBA00022989"/>
    </source>
</evidence>
<feature type="transmembrane region" description="Helical" evidence="7">
    <location>
        <begin position="593"/>
        <end position="614"/>
    </location>
</feature>
<reference evidence="10" key="1">
    <citation type="submission" date="2016-10" db="EMBL/GenBank/DDBJ databases">
        <authorList>
            <person name="Varghese N."/>
            <person name="Submissions S."/>
        </authorList>
    </citation>
    <scope>NUCLEOTIDE SEQUENCE [LARGE SCALE GENOMIC DNA]</scope>
    <source>
        <strain evidence="10">DSM 45079</strain>
    </source>
</reference>
<evidence type="ECO:0000256" key="7">
    <source>
        <dbReference type="SAM" id="Phobius"/>
    </source>
</evidence>
<feature type="transmembrane region" description="Helical" evidence="7">
    <location>
        <begin position="201"/>
        <end position="224"/>
    </location>
</feature>
<evidence type="ECO:0000256" key="6">
    <source>
        <dbReference type="ARBA" id="ARBA00023136"/>
    </source>
</evidence>
<evidence type="ECO:0000256" key="3">
    <source>
        <dbReference type="ARBA" id="ARBA00022475"/>
    </source>
</evidence>
<feature type="transmembrane region" description="Helical" evidence="7">
    <location>
        <begin position="361"/>
        <end position="381"/>
    </location>
</feature>
<dbReference type="PANTHER" id="PTHR33406">
    <property type="entry name" value="MEMBRANE PROTEIN MJ1562-RELATED"/>
    <property type="match status" value="1"/>
</dbReference>
<dbReference type="InterPro" id="IPR004869">
    <property type="entry name" value="MMPL_dom"/>
</dbReference>
<name>A0A1H2L546_9ACTN</name>
<proteinExistence type="inferred from homology"/>
<dbReference type="RefSeq" id="WP_052762272.1">
    <property type="nucleotide sequence ID" value="NZ_KQ061222.1"/>
</dbReference>
<feature type="transmembrane region" description="Helical" evidence="7">
    <location>
        <begin position="662"/>
        <end position="685"/>
    </location>
</feature>
<feature type="transmembrane region" description="Helical" evidence="7">
    <location>
        <begin position="175"/>
        <end position="194"/>
    </location>
</feature>
<dbReference type="InterPro" id="IPR050545">
    <property type="entry name" value="Mycobact_MmpL"/>
</dbReference>
<keyword evidence="3" id="KW-1003">Cell membrane</keyword>
<dbReference type="Pfam" id="PF03176">
    <property type="entry name" value="MMPL"/>
    <property type="match status" value="2"/>
</dbReference>
<dbReference type="STRING" id="419479.SAMN04488563_5027"/>
<protein>
    <submittedName>
        <fullName evidence="9">Putative drug exporter of the RND superfamily</fullName>
    </submittedName>
</protein>
<feature type="transmembrane region" description="Helical" evidence="7">
    <location>
        <begin position="304"/>
        <end position="330"/>
    </location>
</feature>
<dbReference type="AlphaFoldDB" id="A0A1H2L546"/>
<keyword evidence="6 7" id="KW-0472">Membrane</keyword>
<feature type="transmembrane region" description="Helical" evidence="7">
    <location>
        <begin position="279"/>
        <end position="298"/>
    </location>
</feature>
<dbReference type="EMBL" id="LT629791">
    <property type="protein sequence ID" value="SDU75731.1"/>
    <property type="molecule type" value="Genomic_DNA"/>
</dbReference>
<sequence>MLGRYVTRAPRRVLAGSVLLFLLAGVLAASVIEALALNRYEAHGSESLQARAALAEQFGTSTSNVALLVTATGDGSVDDASVAAAGAALTERLAAEPAVGDAWSYWSEGAATLRSDDGRHALVLAWVPGDADHVRGDVLPGLTERFAGADGPIEVAVGGGDEVFRVVAEQARADFVRAEIVIIPLVGVLLWLVYRRLGPALVTLGVGLFAVVATLAVLRIVTLFTEVSTFASNIALVMGIGLGVDYGLFVTYRFREELARGLAVPEAVRAAVAGAGRTVLFSGATVAASLAVLFVFPFPFLSSFAYAGIAVVLAAVFGATVILPAALTLLGHRAARRRPVEAGHETGFWFRLSTAVMRRPVVSGGAALVVLLGLGAPALGIDFGSPDDRILPASQPVRALYDTIRSDFATEDADAVQVVAPVLDDAQVAPYAAALSELDGVERVDSAAGAFAGGARLADAAEPDPGRYADGTGAWFAVVPTGERLADNPTGLVADVRGLPAPTDVLVGGYPAELADYRDGVVDRLPLVGVLILGVSFVVLFLMTGSVVAPLKASVLNLLSLSVMFGVLVWGFQDGGLADLLGFTPTGTIEPSIPILMFCVAYGLSMDYEVFLLARIKEDYDRTGDVYGSVPRGIARSAPLVTAAALILAVSFAVYATGEVVFLQQLGIGMALAVLVDATLIRGVLVPALMRLAGRANWWAPGPLRRLHDRIGLRESAGRPADRALQDVVQ</sequence>
<evidence type="ECO:0000256" key="4">
    <source>
        <dbReference type="ARBA" id="ARBA00022692"/>
    </source>
</evidence>
<dbReference type="PANTHER" id="PTHR33406:SF11">
    <property type="entry name" value="MEMBRANE PROTEIN SCO6666-RELATED"/>
    <property type="match status" value="1"/>
</dbReference>
<feature type="transmembrane region" description="Helical" evidence="7">
    <location>
        <begin position="555"/>
        <end position="573"/>
    </location>
</feature>
<accession>A0A1H2L546</accession>
<feature type="transmembrane region" description="Helical" evidence="7">
    <location>
        <begin position="230"/>
        <end position="252"/>
    </location>
</feature>
<dbReference type="OrthoDB" id="7051771at2"/>
<feature type="domain" description="SSD" evidence="8">
    <location>
        <begin position="200"/>
        <end position="329"/>
    </location>
</feature>
<keyword evidence="5 7" id="KW-1133">Transmembrane helix</keyword>
<organism evidence="9 10">
    <name type="scientific">Jiangella alkaliphila</name>
    <dbReference type="NCBI Taxonomy" id="419479"/>
    <lineage>
        <taxon>Bacteria</taxon>
        <taxon>Bacillati</taxon>
        <taxon>Actinomycetota</taxon>
        <taxon>Actinomycetes</taxon>
        <taxon>Jiangellales</taxon>
        <taxon>Jiangellaceae</taxon>
        <taxon>Jiangella</taxon>
    </lineage>
</organism>
<dbReference type="SUPFAM" id="SSF82866">
    <property type="entry name" value="Multidrug efflux transporter AcrB transmembrane domain"/>
    <property type="match status" value="2"/>
</dbReference>
<dbReference type="Gene3D" id="1.20.1640.10">
    <property type="entry name" value="Multidrug efflux transporter AcrB transmembrane domain"/>
    <property type="match status" value="2"/>
</dbReference>
<keyword evidence="4 7" id="KW-0812">Transmembrane</keyword>
<dbReference type="GO" id="GO:0005886">
    <property type="term" value="C:plasma membrane"/>
    <property type="evidence" value="ECO:0007669"/>
    <property type="project" value="UniProtKB-SubCell"/>
</dbReference>
<evidence type="ECO:0000313" key="10">
    <source>
        <dbReference type="Proteomes" id="UP000182977"/>
    </source>
</evidence>
<evidence type="ECO:0000259" key="8">
    <source>
        <dbReference type="PROSITE" id="PS50156"/>
    </source>
</evidence>
<feature type="transmembrane region" description="Helical" evidence="7">
    <location>
        <begin position="634"/>
        <end position="656"/>
    </location>
</feature>
<dbReference type="InterPro" id="IPR000731">
    <property type="entry name" value="SSD"/>
</dbReference>
<evidence type="ECO:0000313" key="9">
    <source>
        <dbReference type="EMBL" id="SDU75731.1"/>
    </source>
</evidence>
<comment type="similarity">
    <text evidence="2">Belongs to the resistance-nodulation-cell division (RND) (TC 2.A.6) family. MmpL subfamily.</text>
</comment>
<gene>
    <name evidence="9" type="ORF">SAMN04488563_5027</name>
</gene>
<evidence type="ECO:0000256" key="1">
    <source>
        <dbReference type="ARBA" id="ARBA00004651"/>
    </source>
</evidence>
<evidence type="ECO:0000256" key="2">
    <source>
        <dbReference type="ARBA" id="ARBA00010157"/>
    </source>
</evidence>
<keyword evidence="10" id="KW-1185">Reference proteome</keyword>
<comment type="subcellular location">
    <subcellularLocation>
        <location evidence="1">Cell membrane</location>
        <topology evidence="1">Multi-pass membrane protein</topology>
    </subcellularLocation>
</comment>
<dbReference type="Proteomes" id="UP000182977">
    <property type="component" value="Chromosome I"/>
</dbReference>